<protein>
    <submittedName>
        <fullName evidence="1">Uncharacterized protein</fullName>
    </submittedName>
</protein>
<reference evidence="1 2" key="1">
    <citation type="submission" date="2021-06" db="EMBL/GenBank/DDBJ databases">
        <title>Caerostris darwini draft genome.</title>
        <authorList>
            <person name="Kono N."/>
            <person name="Arakawa K."/>
        </authorList>
    </citation>
    <scope>NUCLEOTIDE SEQUENCE [LARGE SCALE GENOMIC DNA]</scope>
</reference>
<proteinExistence type="predicted"/>
<comment type="caution">
    <text evidence="1">The sequence shown here is derived from an EMBL/GenBank/DDBJ whole genome shotgun (WGS) entry which is preliminary data.</text>
</comment>
<organism evidence="1 2">
    <name type="scientific">Caerostris darwini</name>
    <dbReference type="NCBI Taxonomy" id="1538125"/>
    <lineage>
        <taxon>Eukaryota</taxon>
        <taxon>Metazoa</taxon>
        <taxon>Ecdysozoa</taxon>
        <taxon>Arthropoda</taxon>
        <taxon>Chelicerata</taxon>
        <taxon>Arachnida</taxon>
        <taxon>Araneae</taxon>
        <taxon>Araneomorphae</taxon>
        <taxon>Entelegynae</taxon>
        <taxon>Araneoidea</taxon>
        <taxon>Araneidae</taxon>
        <taxon>Caerostris</taxon>
    </lineage>
</organism>
<accession>A0AAV4WUX5</accession>
<sequence length="118" mass="14136">MERQQIRRQICNRLHSKTLILQWLLLRNHTKLSIKARLSRVFQHRHKKTPHKNFPIYKLNILWRGWVFRSIRWLTSNHFPPRGNAPTIEGGSRHIIEYPIYIFPHNAQSGMKACNFSG</sequence>
<evidence type="ECO:0000313" key="1">
    <source>
        <dbReference type="EMBL" id="GIY86547.1"/>
    </source>
</evidence>
<name>A0AAV4WUX5_9ARAC</name>
<dbReference type="Proteomes" id="UP001054837">
    <property type="component" value="Unassembled WGS sequence"/>
</dbReference>
<keyword evidence="2" id="KW-1185">Reference proteome</keyword>
<evidence type="ECO:0000313" key="2">
    <source>
        <dbReference type="Proteomes" id="UP001054837"/>
    </source>
</evidence>
<dbReference type="AlphaFoldDB" id="A0AAV4WUX5"/>
<gene>
    <name evidence="1" type="ORF">CDAR_458201</name>
</gene>
<dbReference type="EMBL" id="BPLQ01015222">
    <property type="protein sequence ID" value="GIY86547.1"/>
    <property type="molecule type" value="Genomic_DNA"/>
</dbReference>